<dbReference type="PANTHER" id="PTHR21621:SF4">
    <property type="entry name" value="GLUTATHIONE SYNTHETASE"/>
    <property type="match status" value="1"/>
</dbReference>
<reference evidence="3 4" key="1">
    <citation type="submission" date="2014-10" db="EMBL/GenBank/DDBJ databases">
        <title>Draft genome of anammox bacterium scalindua brodae, obtained using differential coverage binning of sequence data from two enrichment reactors.</title>
        <authorList>
            <person name="Speth D.R."/>
            <person name="Russ L."/>
            <person name="Kartal B."/>
            <person name="Op den Camp H.J."/>
            <person name="Dutilh B.E."/>
            <person name="Jetten M.S."/>
        </authorList>
    </citation>
    <scope>NUCLEOTIDE SEQUENCE [LARGE SCALE GENOMIC DNA]</scope>
    <source>
        <strain evidence="3">RU1</strain>
    </source>
</reference>
<dbReference type="EMBL" id="JRYO01000118">
    <property type="protein sequence ID" value="KHE92574.1"/>
    <property type="molecule type" value="Genomic_DNA"/>
</dbReference>
<organism evidence="3 4">
    <name type="scientific">Candidatus Scalindua brodae</name>
    <dbReference type="NCBI Taxonomy" id="237368"/>
    <lineage>
        <taxon>Bacteria</taxon>
        <taxon>Pseudomonadati</taxon>
        <taxon>Planctomycetota</taxon>
        <taxon>Candidatus Brocadiia</taxon>
        <taxon>Candidatus Brocadiales</taxon>
        <taxon>Candidatus Scalinduaceae</taxon>
        <taxon>Candidatus Scalindua</taxon>
    </lineage>
</organism>
<dbReference type="NCBIfam" id="NF009110">
    <property type="entry name" value="PRK12458.1"/>
    <property type="match status" value="1"/>
</dbReference>
<dbReference type="GO" id="GO:0046872">
    <property type="term" value="F:metal ion binding"/>
    <property type="evidence" value="ECO:0007669"/>
    <property type="project" value="InterPro"/>
</dbReference>
<dbReference type="InterPro" id="IPR004218">
    <property type="entry name" value="GSHS_ATP-bd"/>
</dbReference>
<dbReference type="PROSITE" id="PS50975">
    <property type="entry name" value="ATP_GRASP"/>
    <property type="match status" value="1"/>
</dbReference>
<dbReference type="Pfam" id="PF02951">
    <property type="entry name" value="GSH-S_N"/>
    <property type="match status" value="1"/>
</dbReference>
<feature type="domain" description="ATP-grasp" evidence="2">
    <location>
        <begin position="136"/>
        <end position="327"/>
    </location>
</feature>
<dbReference type="AlphaFoldDB" id="A0A0B0EJ15"/>
<protein>
    <submittedName>
        <fullName evidence="3">Glutathione synthetase</fullName>
        <ecNumber evidence="3">6.3.2.3</ecNumber>
    </submittedName>
</protein>
<proteinExistence type="predicted"/>
<keyword evidence="1" id="KW-0067">ATP-binding</keyword>
<dbReference type="EC" id="6.3.2.3" evidence="3"/>
<evidence type="ECO:0000256" key="1">
    <source>
        <dbReference type="PROSITE-ProRule" id="PRU00409"/>
    </source>
</evidence>
<dbReference type="Gene3D" id="3.40.50.20">
    <property type="match status" value="1"/>
</dbReference>
<name>A0A0B0EJ15_9BACT</name>
<dbReference type="Gene3D" id="3.30.470.20">
    <property type="entry name" value="ATP-grasp fold, B domain"/>
    <property type="match status" value="1"/>
</dbReference>
<keyword evidence="3" id="KW-0436">Ligase</keyword>
<evidence type="ECO:0000259" key="2">
    <source>
        <dbReference type="PROSITE" id="PS50975"/>
    </source>
</evidence>
<evidence type="ECO:0000313" key="3">
    <source>
        <dbReference type="EMBL" id="KHE92574.1"/>
    </source>
</evidence>
<dbReference type="Gene3D" id="3.30.1490.20">
    <property type="entry name" value="ATP-grasp fold, A domain"/>
    <property type="match status" value="1"/>
</dbReference>
<sequence length="348" mass="38669">MEIAFFVNDVMTEQAGYSTTRLAMAATNRGHQSWLIGAEDFDCDVNNRVHAFAYSAPKKKYSTTASYLGDIQSKRAVRENIVVDDLDILMLRNDPSTDTGYRSWAQTVGITFGRVALQKGVVVVNDPRSLQIATNKMYFQMFPEEVRPKTLISQNQKDIKAFIKDMGGNAVLKPLQGSGGSGVFLVNIEDTSNLNQMIESLTQDGYIIVQEYLPAAAEGDTRLFVMNGKPLRYKGKYAAFRRVRSGDDMRSNIHAGGKLKQAEIGPSHLRLAEIVRPKLVQDGMFLVGLDIVGDKLMEINVFSPGGLGSAQKFEKVDFSLAVLDALERKTGYMNEYHRNFSNKEIASL</sequence>
<dbReference type="Pfam" id="PF02955">
    <property type="entry name" value="GSH-S_ATP"/>
    <property type="match status" value="1"/>
</dbReference>
<comment type="caution">
    <text evidence="3">The sequence shown here is derived from an EMBL/GenBank/DDBJ whole genome shotgun (WGS) entry which is preliminary data.</text>
</comment>
<evidence type="ECO:0000313" key="4">
    <source>
        <dbReference type="Proteomes" id="UP000030652"/>
    </source>
</evidence>
<dbReference type="SUPFAM" id="SSF52440">
    <property type="entry name" value="PreATP-grasp domain"/>
    <property type="match status" value="1"/>
</dbReference>
<dbReference type="Proteomes" id="UP000030652">
    <property type="component" value="Unassembled WGS sequence"/>
</dbReference>
<dbReference type="GO" id="GO:0005524">
    <property type="term" value="F:ATP binding"/>
    <property type="evidence" value="ECO:0007669"/>
    <property type="project" value="UniProtKB-UniRule"/>
</dbReference>
<accession>A0A0B0EJ15</accession>
<dbReference type="eggNOG" id="COG0189">
    <property type="taxonomic scope" value="Bacteria"/>
</dbReference>
<gene>
    <name evidence="3" type="primary">gshB_1</name>
    <name evidence="3" type="ORF">SCABRO_01665</name>
</gene>
<dbReference type="InterPro" id="IPR004215">
    <property type="entry name" value="GSHS_N"/>
</dbReference>
<dbReference type="InterPro" id="IPR016185">
    <property type="entry name" value="PreATP-grasp_dom_sf"/>
</dbReference>
<dbReference type="PATRIC" id="fig|237368.3.peg.1820"/>
<dbReference type="InterPro" id="IPR013815">
    <property type="entry name" value="ATP_grasp_subdomain_1"/>
</dbReference>
<dbReference type="SUPFAM" id="SSF56059">
    <property type="entry name" value="Glutathione synthetase ATP-binding domain-like"/>
    <property type="match status" value="1"/>
</dbReference>
<dbReference type="GO" id="GO:0005737">
    <property type="term" value="C:cytoplasm"/>
    <property type="evidence" value="ECO:0007669"/>
    <property type="project" value="TreeGrafter"/>
</dbReference>
<dbReference type="PANTHER" id="PTHR21621">
    <property type="entry name" value="RIBOSOMAL PROTEIN S6 MODIFICATION PROTEIN"/>
    <property type="match status" value="1"/>
</dbReference>
<dbReference type="GO" id="GO:0004363">
    <property type="term" value="F:glutathione synthase activity"/>
    <property type="evidence" value="ECO:0007669"/>
    <property type="project" value="UniProtKB-EC"/>
</dbReference>
<keyword evidence="1" id="KW-0547">Nucleotide-binding</keyword>
<dbReference type="InterPro" id="IPR011761">
    <property type="entry name" value="ATP-grasp"/>
</dbReference>